<name>A0ABT6ZZ89_9ACTN</name>
<evidence type="ECO:0000313" key="2">
    <source>
        <dbReference type="EMBL" id="MDJ1134378.1"/>
    </source>
</evidence>
<evidence type="ECO:0000313" key="3">
    <source>
        <dbReference type="Proteomes" id="UP001214441"/>
    </source>
</evidence>
<dbReference type="RefSeq" id="WP_274046536.1">
    <property type="nucleotide sequence ID" value="NZ_JANCPR020000020.1"/>
</dbReference>
<keyword evidence="3" id="KW-1185">Reference proteome</keyword>
<feature type="region of interest" description="Disordered" evidence="1">
    <location>
        <begin position="1"/>
        <end position="61"/>
    </location>
</feature>
<protein>
    <submittedName>
        <fullName evidence="2">Uncharacterized protein</fullName>
    </submittedName>
</protein>
<evidence type="ECO:0000256" key="1">
    <source>
        <dbReference type="SAM" id="MobiDB-lite"/>
    </source>
</evidence>
<gene>
    <name evidence="2" type="ORF">NMN56_020900</name>
</gene>
<sequence length="61" mass="6552">MQKTDSAPREKDIAQRPAMRETRRRSAAPGSPGVGDGPMSYGPRGSADPSDPEAHIFRGED</sequence>
<proteinExistence type="predicted"/>
<comment type="caution">
    <text evidence="2">The sequence shown here is derived from an EMBL/GenBank/DDBJ whole genome shotgun (WGS) entry which is preliminary data.</text>
</comment>
<reference evidence="2 3" key="1">
    <citation type="submission" date="2023-05" db="EMBL/GenBank/DDBJ databases">
        <title>Streptantibioticus silvisoli sp. nov., acidotolerant actinomycetes 1 from pine litter.</title>
        <authorList>
            <person name="Swiecimska M."/>
            <person name="Golinska P."/>
            <person name="Sangal V."/>
            <person name="Wachnowicz B."/>
            <person name="Goodfellow M."/>
        </authorList>
    </citation>
    <scope>NUCLEOTIDE SEQUENCE [LARGE SCALE GENOMIC DNA]</scope>
    <source>
        <strain evidence="2 3">DSM 42109</strain>
    </source>
</reference>
<dbReference type="EMBL" id="JANCPR020000020">
    <property type="protein sequence ID" value="MDJ1134378.1"/>
    <property type="molecule type" value="Genomic_DNA"/>
</dbReference>
<feature type="compositionally biased region" description="Basic and acidic residues" evidence="1">
    <location>
        <begin position="52"/>
        <end position="61"/>
    </location>
</feature>
<organism evidence="2 3">
    <name type="scientific">Streptomyces iconiensis</name>
    <dbReference type="NCBI Taxonomy" id="1384038"/>
    <lineage>
        <taxon>Bacteria</taxon>
        <taxon>Bacillati</taxon>
        <taxon>Actinomycetota</taxon>
        <taxon>Actinomycetes</taxon>
        <taxon>Kitasatosporales</taxon>
        <taxon>Streptomycetaceae</taxon>
        <taxon>Streptomyces</taxon>
    </lineage>
</organism>
<accession>A0ABT6ZZ89</accession>
<feature type="compositionally biased region" description="Basic and acidic residues" evidence="1">
    <location>
        <begin position="1"/>
        <end position="21"/>
    </location>
</feature>
<dbReference type="Proteomes" id="UP001214441">
    <property type="component" value="Unassembled WGS sequence"/>
</dbReference>